<evidence type="ECO:0000256" key="1">
    <source>
        <dbReference type="SAM" id="Phobius"/>
    </source>
</evidence>
<dbReference type="Pfam" id="PF04350">
    <property type="entry name" value="PilO"/>
    <property type="match status" value="1"/>
</dbReference>
<keyword evidence="1" id="KW-0472">Membrane</keyword>
<dbReference type="GO" id="GO:0043107">
    <property type="term" value="P:type IV pilus-dependent motility"/>
    <property type="evidence" value="ECO:0007669"/>
    <property type="project" value="InterPro"/>
</dbReference>
<comment type="caution">
    <text evidence="2">The sequence shown here is derived from an EMBL/GenBank/DDBJ whole genome shotgun (WGS) entry which is preliminary data.</text>
</comment>
<dbReference type="InterPro" id="IPR014717">
    <property type="entry name" value="Transl_elong_EF1B/ribsomal_bS6"/>
</dbReference>
<sequence>MLIKNKLIFMNQFQQKITIIFVQHFKVFFLLTILIVFGLGYFLFVKQFYLELKENRKKLIDLKQNELISKAKDLKNLKILKEEYQKLEGLEVQKLMAILPFKKNVPDLFKELENITQKSGVTLLSLDIIEGGAIDILNTSGNENEIKATEISKIESKNLKSLDISTEIGGLNYYTLKVFLNNLEKNIRLIDVISFNFSPNEKSQKINLRTYYLE</sequence>
<dbReference type="GO" id="GO:0043683">
    <property type="term" value="P:type IV pilus assembly"/>
    <property type="evidence" value="ECO:0007669"/>
    <property type="project" value="InterPro"/>
</dbReference>
<organism evidence="2 3">
    <name type="scientific">Candidatus Kuenenbacteria bacterium HGW-Kuenenbacteria-1</name>
    <dbReference type="NCBI Taxonomy" id="2013812"/>
    <lineage>
        <taxon>Bacteria</taxon>
        <taxon>Candidatus Kueneniibacteriota</taxon>
    </lineage>
</organism>
<dbReference type="Proteomes" id="UP000233414">
    <property type="component" value="Unassembled WGS sequence"/>
</dbReference>
<evidence type="ECO:0008006" key="4">
    <source>
        <dbReference type="Google" id="ProtNLM"/>
    </source>
</evidence>
<accession>A0A2N1UNM7</accession>
<dbReference type="EMBL" id="PGYQ01000004">
    <property type="protein sequence ID" value="PKL72462.1"/>
    <property type="molecule type" value="Genomic_DNA"/>
</dbReference>
<dbReference type="AlphaFoldDB" id="A0A2N1UNM7"/>
<dbReference type="InterPro" id="IPR007445">
    <property type="entry name" value="PilO"/>
</dbReference>
<proteinExistence type="predicted"/>
<keyword evidence="1" id="KW-1133">Transmembrane helix</keyword>
<keyword evidence="1" id="KW-0812">Transmembrane</keyword>
<reference evidence="2 3" key="1">
    <citation type="journal article" date="2017" name="ISME J.">
        <title>Potential for microbial H2 and metal transformations associated with novel bacteria and archaea in deep terrestrial subsurface sediments.</title>
        <authorList>
            <person name="Hernsdorf A.W."/>
            <person name="Amano Y."/>
            <person name="Miyakawa K."/>
            <person name="Ise K."/>
            <person name="Suzuki Y."/>
            <person name="Anantharaman K."/>
            <person name="Probst A."/>
            <person name="Burstein D."/>
            <person name="Thomas B.C."/>
            <person name="Banfield J.F."/>
        </authorList>
    </citation>
    <scope>NUCLEOTIDE SEQUENCE [LARGE SCALE GENOMIC DNA]</scope>
    <source>
        <strain evidence="2">HGW-Kuenenbacteria-1</strain>
    </source>
</reference>
<feature type="transmembrane region" description="Helical" evidence="1">
    <location>
        <begin position="21"/>
        <end position="44"/>
    </location>
</feature>
<dbReference type="Gene3D" id="3.30.70.60">
    <property type="match status" value="1"/>
</dbReference>
<protein>
    <recommendedName>
        <fullName evidence="4">Type 4a pilus biogenesis protein PilO</fullName>
    </recommendedName>
</protein>
<gene>
    <name evidence="2" type="ORF">CVV26_01380</name>
</gene>
<evidence type="ECO:0000313" key="3">
    <source>
        <dbReference type="Proteomes" id="UP000233414"/>
    </source>
</evidence>
<name>A0A2N1UNM7_9BACT</name>
<evidence type="ECO:0000313" key="2">
    <source>
        <dbReference type="EMBL" id="PKL72462.1"/>
    </source>
</evidence>